<reference evidence="12" key="2">
    <citation type="journal article" date="2023" name="Commun. Biol.">
        <title>Intrasexual cuticular hydrocarbon dimorphism in a wasp sheds light on hydrocarbon biosynthesis genes in Hymenoptera.</title>
        <authorList>
            <person name="Moris V.C."/>
            <person name="Podsiadlowski L."/>
            <person name="Martin S."/>
            <person name="Oeyen J.P."/>
            <person name="Donath A."/>
            <person name="Petersen M."/>
            <person name="Wilbrandt J."/>
            <person name="Misof B."/>
            <person name="Liedtke D."/>
            <person name="Thamm M."/>
            <person name="Scheiner R."/>
            <person name="Schmitt T."/>
            <person name="Niehuis O."/>
        </authorList>
    </citation>
    <scope>NUCLEOTIDE SEQUENCE</scope>
    <source>
        <strain evidence="12">GBR_01_08_01A</strain>
    </source>
</reference>
<evidence type="ECO:0000313" key="13">
    <source>
        <dbReference type="Proteomes" id="UP001258017"/>
    </source>
</evidence>
<dbReference type="CDD" id="cd20554">
    <property type="entry name" value="CYCLIN_TFIIIB90_rpt2"/>
    <property type="match status" value="1"/>
</dbReference>
<reference evidence="12" key="1">
    <citation type="submission" date="2021-08" db="EMBL/GenBank/DDBJ databases">
        <authorList>
            <person name="Misof B."/>
            <person name="Oliver O."/>
            <person name="Podsiadlowski L."/>
            <person name="Donath A."/>
            <person name="Peters R."/>
            <person name="Mayer C."/>
            <person name="Rust J."/>
            <person name="Gunkel S."/>
            <person name="Lesny P."/>
            <person name="Martin S."/>
            <person name="Oeyen J.P."/>
            <person name="Petersen M."/>
            <person name="Panagiotis P."/>
            <person name="Wilbrandt J."/>
            <person name="Tanja T."/>
        </authorList>
    </citation>
    <scope>NUCLEOTIDE SEQUENCE</scope>
    <source>
        <strain evidence="12">GBR_01_08_01A</strain>
        <tissue evidence="12">Thorax + abdomen</tissue>
    </source>
</reference>
<dbReference type="Pfam" id="PF07741">
    <property type="entry name" value="BRF1"/>
    <property type="match status" value="1"/>
</dbReference>
<dbReference type="GO" id="GO:0001006">
    <property type="term" value="F:RNA polymerase III type 3 promoter sequence-specific DNA binding"/>
    <property type="evidence" value="ECO:0007669"/>
    <property type="project" value="TreeGrafter"/>
</dbReference>
<organism evidence="12 13">
    <name type="scientific">Odynerus spinipes</name>
    <dbReference type="NCBI Taxonomy" id="1348599"/>
    <lineage>
        <taxon>Eukaryota</taxon>
        <taxon>Metazoa</taxon>
        <taxon>Ecdysozoa</taxon>
        <taxon>Arthropoda</taxon>
        <taxon>Hexapoda</taxon>
        <taxon>Insecta</taxon>
        <taxon>Pterygota</taxon>
        <taxon>Neoptera</taxon>
        <taxon>Endopterygota</taxon>
        <taxon>Hymenoptera</taxon>
        <taxon>Apocrita</taxon>
        <taxon>Aculeata</taxon>
        <taxon>Vespoidea</taxon>
        <taxon>Vespidae</taxon>
        <taxon>Eumeninae</taxon>
        <taxon>Odynerus</taxon>
    </lineage>
</organism>
<feature type="region of interest" description="Disordered" evidence="10">
    <location>
        <begin position="446"/>
        <end position="472"/>
    </location>
</feature>
<keyword evidence="5" id="KW-0862">Zinc</keyword>
<dbReference type="InterPro" id="IPR000812">
    <property type="entry name" value="TFIIB"/>
</dbReference>
<dbReference type="Gene3D" id="1.10.472.10">
    <property type="entry name" value="Cyclin-like"/>
    <property type="match status" value="1"/>
</dbReference>
<evidence type="ECO:0000256" key="9">
    <source>
        <dbReference type="ARBA" id="ARBA00023242"/>
    </source>
</evidence>
<keyword evidence="6" id="KW-0805">Transcription regulation</keyword>
<evidence type="ECO:0000259" key="11">
    <source>
        <dbReference type="SMART" id="SM00385"/>
    </source>
</evidence>
<dbReference type="PANTHER" id="PTHR11618:SF4">
    <property type="entry name" value="TRANSCRIPTION FACTOR IIIB 90 KDA SUBUNIT"/>
    <property type="match status" value="1"/>
</dbReference>
<gene>
    <name evidence="12" type="ORF">KPH14_004757</name>
</gene>
<dbReference type="Pfam" id="PF00382">
    <property type="entry name" value="TFIIB"/>
    <property type="match status" value="1"/>
</dbReference>
<evidence type="ECO:0000256" key="3">
    <source>
        <dbReference type="ARBA" id="ARBA00022723"/>
    </source>
</evidence>
<evidence type="ECO:0000256" key="7">
    <source>
        <dbReference type="ARBA" id="ARBA00023159"/>
    </source>
</evidence>
<feature type="region of interest" description="Disordered" evidence="10">
    <location>
        <begin position="337"/>
        <end position="425"/>
    </location>
</feature>
<evidence type="ECO:0000256" key="5">
    <source>
        <dbReference type="ARBA" id="ARBA00022833"/>
    </source>
</evidence>
<keyword evidence="8" id="KW-0804">Transcription</keyword>
<dbReference type="GO" id="GO:0097550">
    <property type="term" value="C:transcription preinitiation complex"/>
    <property type="evidence" value="ECO:0007669"/>
    <property type="project" value="TreeGrafter"/>
</dbReference>
<dbReference type="SUPFAM" id="SSF47954">
    <property type="entry name" value="Cyclin-like"/>
    <property type="match status" value="1"/>
</dbReference>
<dbReference type="GO" id="GO:0000126">
    <property type="term" value="C:transcription factor TFIIIB complex"/>
    <property type="evidence" value="ECO:0007669"/>
    <property type="project" value="TreeGrafter"/>
</dbReference>
<dbReference type="Gene3D" id="1.20.5.650">
    <property type="entry name" value="Single helix bin"/>
    <property type="match status" value="1"/>
</dbReference>
<dbReference type="AlphaFoldDB" id="A0AAD9RMP4"/>
<comment type="caution">
    <text evidence="12">The sequence shown here is derived from an EMBL/GenBank/DDBJ whole genome shotgun (WGS) entry which is preliminary data.</text>
</comment>
<dbReference type="SMART" id="SM00385">
    <property type="entry name" value="CYCLIN"/>
    <property type="match status" value="1"/>
</dbReference>
<keyword evidence="7" id="KW-0010">Activator</keyword>
<dbReference type="EMBL" id="JAIFRP010000031">
    <property type="protein sequence ID" value="KAK2582448.1"/>
    <property type="molecule type" value="Genomic_DNA"/>
</dbReference>
<comment type="subcellular location">
    <subcellularLocation>
        <location evidence="1">Nucleus</location>
    </subcellularLocation>
</comment>
<dbReference type="GO" id="GO:0005634">
    <property type="term" value="C:nucleus"/>
    <property type="evidence" value="ECO:0007669"/>
    <property type="project" value="UniProtKB-SubCell"/>
</dbReference>
<evidence type="ECO:0000256" key="6">
    <source>
        <dbReference type="ARBA" id="ARBA00023015"/>
    </source>
</evidence>
<keyword evidence="4" id="KW-0863">Zinc-finger</keyword>
<evidence type="ECO:0000256" key="4">
    <source>
        <dbReference type="ARBA" id="ARBA00022771"/>
    </source>
</evidence>
<feature type="region of interest" description="Disordered" evidence="10">
    <location>
        <begin position="273"/>
        <end position="317"/>
    </location>
</feature>
<evidence type="ECO:0000256" key="1">
    <source>
        <dbReference type="ARBA" id="ARBA00004123"/>
    </source>
</evidence>
<dbReference type="GO" id="GO:0008270">
    <property type="term" value="F:zinc ion binding"/>
    <property type="evidence" value="ECO:0007669"/>
    <property type="project" value="UniProtKB-KW"/>
</dbReference>
<dbReference type="InterPro" id="IPR013150">
    <property type="entry name" value="TFIIB_cyclin"/>
</dbReference>
<evidence type="ECO:0000313" key="12">
    <source>
        <dbReference type="EMBL" id="KAK2582448.1"/>
    </source>
</evidence>
<dbReference type="GO" id="GO:0017025">
    <property type="term" value="F:TBP-class protein binding"/>
    <property type="evidence" value="ECO:0007669"/>
    <property type="project" value="InterPro"/>
</dbReference>
<name>A0AAD9RMP4_9HYME</name>
<dbReference type="FunFam" id="1.10.472.10:FF:000002">
    <property type="entry name" value="Transcription factor IIIB 90 kDa subunit"/>
    <property type="match status" value="1"/>
</dbReference>
<dbReference type="PANTHER" id="PTHR11618">
    <property type="entry name" value="TRANSCRIPTION INITIATION FACTOR IIB-RELATED"/>
    <property type="match status" value="1"/>
</dbReference>
<evidence type="ECO:0000256" key="2">
    <source>
        <dbReference type="ARBA" id="ARBA00010857"/>
    </source>
</evidence>
<feature type="domain" description="Cyclin-like" evidence="11">
    <location>
        <begin position="1"/>
        <end position="82"/>
    </location>
</feature>
<feature type="compositionally biased region" description="Basic and acidic residues" evidence="10">
    <location>
        <begin position="274"/>
        <end position="290"/>
    </location>
</feature>
<keyword evidence="3" id="KW-0479">Metal-binding</keyword>
<evidence type="ECO:0000256" key="10">
    <source>
        <dbReference type="SAM" id="MobiDB-lite"/>
    </source>
</evidence>
<feature type="compositionally biased region" description="Acidic residues" evidence="10">
    <location>
        <begin position="458"/>
        <end position="472"/>
    </location>
</feature>
<feature type="compositionally biased region" description="Basic residues" evidence="10">
    <location>
        <begin position="291"/>
        <end position="302"/>
    </location>
</feature>
<dbReference type="GO" id="GO:0000995">
    <property type="term" value="F:RNA polymerase III general transcription initiation factor activity"/>
    <property type="evidence" value="ECO:0007669"/>
    <property type="project" value="TreeGrafter"/>
</dbReference>
<feature type="compositionally biased region" description="Polar residues" evidence="10">
    <location>
        <begin position="370"/>
        <end position="387"/>
    </location>
</feature>
<keyword evidence="9" id="KW-0539">Nucleus</keyword>
<evidence type="ECO:0000256" key="8">
    <source>
        <dbReference type="ARBA" id="ARBA00023163"/>
    </source>
</evidence>
<proteinExistence type="inferred from homology"/>
<protein>
    <recommendedName>
        <fullName evidence="11">Cyclin-like domain-containing protein</fullName>
    </recommendedName>
</protein>
<comment type="similarity">
    <text evidence="2">Belongs to the TFIIB family.</text>
</comment>
<dbReference type="InterPro" id="IPR011665">
    <property type="entry name" value="BRF1_TBP-bd_dom"/>
</dbReference>
<dbReference type="InterPro" id="IPR036915">
    <property type="entry name" value="Cyclin-like_sf"/>
</dbReference>
<dbReference type="Proteomes" id="UP001258017">
    <property type="component" value="Unassembled WGS sequence"/>
</dbReference>
<sequence>MRFANKLEFGDKTHEVSMTALRVVQRMKRDSIHSGRKPSGLCGAALLMAARLHEFNRSPTDIVKIVKVHESTLRKRLMEFGDTPSSALTLEEFMTVDLEEEQDPPAFKTARKKDRERLQKLDNIDSEINELQAEIDRQLDEQKTGKGKKRKDDSYVENDYADRFIKETNLNIIKGCLDHEHVDSDIEEELLDRSNDTLFTGLGPDIASMGLNGAKDRIKDTKEKIDTGFENNTEEIDIGDIDDNELDDYIMSEKEAQYKDVLWKKVNAKYLTEQQEKEERRKKEKEEGKPEKKRRRTTRRNKNQGPANSAGEAIEKMLQEKRISSKINYEVLKSLNVTGSSNQQQKEQESSVASPYKSTTEIKTEIKQGTPITTSLKSTGPSLSQETRSIKSNKRRKVEVVSPRIPEEPVEEDMAPPTPPALDASNVLDEAEDYIDDAVEDPTEMTVGQMLGRHTTNQDDDDYGYGYDEDDY</sequence>
<accession>A0AAD9RMP4</accession>
<dbReference type="InterPro" id="IPR013763">
    <property type="entry name" value="Cyclin-like_dom"/>
</dbReference>
<dbReference type="GO" id="GO:0070897">
    <property type="term" value="P:transcription preinitiation complex assembly"/>
    <property type="evidence" value="ECO:0007669"/>
    <property type="project" value="InterPro"/>
</dbReference>
<keyword evidence="13" id="KW-1185">Reference proteome</keyword>